<name>A0ABD6EVS3_9BILA</name>
<dbReference type="Proteomes" id="UP001608902">
    <property type="component" value="Unassembled WGS sequence"/>
</dbReference>
<gene>
    <name evidence="1" type="ORF">AB6A40_010747</name>
</gene>
<evidence type="ECO:0000313" key="2">
    <source>
        <dbReference type="Proteomes" id="UP001608902"/>
    </source>
</evidence>
<evidence type="ECO:0008006" key="3">
    <source>
        <dbReference type="Google" id="ProtNLM"/>
    </source>
</evidence>
<sequence>MLANDTQTAQEMLLQLNEESKAVGLKENISKTEYMRSDESTHTPIQLKGEVVEEANSFTYLGQVFNMHHKTNEEISRRCMAVWRAFNSIKEVLEKHSKPEYRALLLTVVPSMLYGSETWSLIKSEEHQLAVTERAMERWMLKITSLNHHVCNEDIRQRTRVDDVVLESIKSKLRWADHVARLKDDRWRKKVSDWYSRNHKRPVGRPPGRWNDLVRGKPGPMWRRIDQDRIKWKAAVDRQLINS</sequence>
<organism evidence="1 2">
    <name type="scientific">Gnathostoma spinigerum</name>
    <dbReference type="NCBI Taxonomy" id="75299"/>
    <lineage>
        <taxon>Eukaryota</taxon>
        <taxon>Metazoa</taxon>
        <taxon>Ecdysozoa</taxon>
        <taxon>Nematoda</taxon>
        <taxon>Chromadorea</taxon>
        <taxon>Rhabditida</taxon>
        <taxon>Spirurina</taxon>
        <taxon>Gnathostomatomorpha</taxon>
        <taxon>Gnathostomatoidea</taxon>
        <taxon>Gnathostomatidae</taxon>
        <taxon>Gnathostoma</taxon>
    </lineage>
</organism>
<comment type="caution">
    <text evidence="1">The sequence shown here is derived from an EMBL/GenBank/DDBJ whole genome shotgun (WGS) entry which is preliminary data.</text>
</comment>
<keyword evidence="2" id="KW-1185">Reference proteome</keyword>
<reference evidence="1 2" key="1">
    <citation type="submission" date="2024-08" db="EMBL/GenBank/DDBJ databases">
        <title>Gnathostoma spinigerum genome.</title>
        <authorList>
            <person name="Gonzalez-Bertolin B."/>
            <person name="Monzon S."/>
            <person name="Zaballos A."/>
            <person name="Jimenez P."/>
            <person name="Dekumyoy P."/>
            <person name="Varona S."/>
            <person name="Cuesta I."/>
            <person name="Sumanam S."/>
            <person name="Adisakwattana P."/>
            <person name="Gasser R.B."/>
            <person name="Hernandez-Gonzalez A."/>
            <person name="Young N.D."/>
            <person name="Perteguer M.J."/>
        </authorList>
    </citation>
    <scope>NUCLEOTIDE SEQUENCE [LARGE SCALE GENOMIC DNA]</scope>
    <source>
        <strain evidence="1">AL3</strain>
        <tissue evidence="1">Liver</tissue>
    </source>
</reference>
<dbReference type="PANTHER" id="PTHR47027:SF20">
    <property type="entry name" value="REVERSE TRANSCRIPTASE-LIKE PROTEIN WITH RNA-DIRECTED DNA POLYMERASE DOMAIN"/>
    <property type="match status" value="1"/>
</dbReference>
<dbReference type="PANTHER" id="PTHR47027">
    <property type="entry name" value="REVERSE TRANSCRIPTASE DOMAIN-CONTAINING PROTEIN"/>
    <property type="match status" value="1"/>
</dbReference>
<evidence type="ECO:0000313" key="1">
    <source>
        <dbReference type="EMBL" id="MFH4984038.1"/>
    </source>
</evidence>
<accession>A0ABD6EVS3</accession>
<protein>
    <recommendedName>
        <fullName evidence="3">Endonuclease-reverse transcriptase</fullName>
    </recommendedName>
</protein>
<proteinExistence type="predicted"/>
<dbReference type="EMBL" id="JBGFUD010014989">
    <property type="protein sequence ID" value="MFH4984038.1"/>
    <property type="molecule type" value="Genomic_DNA"/>
</dbReference>
<dbReference type="AlphaFoldDB" id="A0ABD6EVS3"/>